<name>A0A327QDB2_9BACT</name>
<accession>A0A327QDB2</accession>
<evidence type="ECO:0000256" key="1">
    <source>
        <dbReference type="SAM" id="Phobius"/>
    </source>
</evidence>
<dbReference type="AlphaFoldDB" id="A0A327QDB2"/>
<feature type="transmembrane region" description="Helical" evidence="1">
    <location>
        <begin position="76"/>
        <end position="95"/>
    </location>
</feature>
<feature type="transmembrane region" description="Helical" evidence="1">
    <location>
        <begin position="49"/>
        <end position="69"/>
    </location>
</feature>
<keyword evidence="1" id="KW-1133">Transmembrane helix</keyword>
<feature type="transmembrane region" description="Helical" evidence="1">
    <location>
        <begin position="110"/>
        <end position="128"/>
    </location>
</feature>
<evidence type="ECO:0000313" key="2">
    <source>
        <dbReference type="EMBL" id="RAJ02559.1"/>
    </source>
</evidence>
<keyword evidence="1" id="KW-0812">Transmembrane</keyword>
<protein>
    <submittedName>
        <fullName evidence="2">Uncharacterized protein</fullName>
    </submittedName>
</protein>
<gene>
    <name evidence="2" type="ORF">LX64_03579</name>
</gene>
<feature type="transmembrane region" description="Helical" evidence="1">
    <location>
        <begin position="7"/>
        <end position="29"/>
    </location>
</feature>
<organism evidence="2 3">
    <name type="scientific">Chitinophaga skermanii</name>
    <dbReference type="NCBI Taxonomy" id="331697"/>
    <lineage>
        <taxon>Bacteria</taxon>
        <taxon>Pseudomonadati</taxon>
        <taxon>Bacteroidota</taxon>
        <taxon>Chitinophagia</taxon>
        <taxon>Chitinophagales</taxon>
        <taxon>Chitinophagaceae</taxon>
        <taxon>Chitinophaga</taxon>
    </lineage>
</organism>
<dbReference type="Proteomes" id="UP000249547">
    <property type="component" value="Unassembled WGS sequence"/>
</dbReference>
<evidence type="ECO:0000313" key="3">
    <source>
        <dbReference type="Proteomes" id="UP000249547"/>
    </source>
</evidence>
<proteinExistence type="predicted"/>
<reference evidence="2 3" key="1">
    <citation type="submission" date="2018-06" db="EMBL/GenBank/DDBJ databases">
        <title>Genomic Encyclopedia of Archaeal and Bacterial Type Strains, Phase II (KMG-II): from individual species to whole genera.</title>
        <authorList>
            <person name="Goeker M."/>
        </authorList>
    </citation>
    <scope>NUCLEOTIDE SEQUENCE [LARGE SCALE GENOMIC DNA]</scope>
    <source>
        <strain evidence="2 3">DSM 23857</strain>
    </source>
</reference>
<keyword evidence="3" id="KW-1185">Reference proteome</keyword>
<comment type="caution">
    <text evidence="2">The sequence shown here is derived from an EMBL/GenBank/DDBJ whole genome shotgun (WGS) entry which is preliminary data.</text>
</comment>
<dbReference type="EMBL" id="QLLL01000006">
    <property type="protein sequence ID" value="RAJ02559.1"/>
    <property type="molecule type" value="Genomic_DNA"/>
</dbReference>
<keyword evidence="1" id="KW-0472">Membrane</keyword>
<sequence length="147" mass="16750">MPRYKYLLCVSFFGSITYAILNTLFLHVIVNSPPIEWSEAWYGLGWNLAESILTTAFIFLMYSVIMFFTYLKYTVALVKTCLIAPLIAIRLYYLLTSSEFDTEVSLAKAVYANLGLIIHGGAIFFFNLKPGYVNKEEDEIKEIGQSL</sequence>